<dbReference type="AlphaFoldDB" id="A0A418WS47"/>
<reference evidence="1 2" key="1">
    <citation type="submission" date="2018-09" db="EMBL/GenBank/DDBJ databases">
        <authorList>
            <person name="Zhu H."/>
        </authorList>
    </citation>
    <scope>NUCLEOTIDE SEQUENCE [LARGE SCALE GENOMIC DNA]</scope>
    <source>
        <strain evidence="1 2">K2R01-6</strain>
    </source>
</reference>
<dbReference type="Proteomes" id="UP000286100">
    <property type="component" value="Unassembled WGS sequence"/>
</dbReference>
<protein>
    <submittedName>
        <fullName evidence="1">Uncharacterized protein</fullName>
    </submittedName>
</protein>
<keyword evidence="2" id="KW-1185">Reference proteome</keyword>
<comment type="caution">
    <text evidence="1">The sequence shown here is derived from an EMBL/GenBank/DDBJ whole genome shotgun (WGS) entry which is preliminary data.</text>
</comment>
<name>A0A418WS47_9SPHN</name>
<proteinExistence type="predicted"/>
<organism evidence="1 2">
    <name type="scientific">Sphingomonas cavernae</name>
    <dbReference type="NCBI Taxonomy" id="2320861"/>
    <lineage>
        <taxon>Bacteria</taxon>
        <taxon>Pseudomonadati</taxon>
        <taxon>Pseudomonadota</taxon>
        <taxon>Alphaproteobacteria</taxon>
        <taxon>Sphingomonadales</taxon>
        <taxon>Sphingomonadaceae</taxon>
        <taxon>Sphingomonas</taxon>
    </lineage>
</organism>
<sequence>MGIAVDALLRVRSGLCDRIDRIATELPHLSLDQLCANIDDIRRTALDYGLDPVVQVARGLESALADSGRGAMVLPWLDTLRDAAGCECLDADAGSAYLAAINVRMTG</sequence>
<dbReference type="EMBL" id="QYUM01000002">
    <property type="protein sequence ID" value="RJF94074.1"/>
    <property type="molecule type" value="Genomic_DNA"/>
</dbReference>
<evidence type="ECO:0000313" key="1">
    <source>
        <dbReference type="EMBL" id="RJF94074.1"/>
    </source>
</evidence>
<dbReference type="RefSeq" id="WP_119760745.1">
    <property type="nucleotide sequence ID" value="NZ_QYUM01000002.1"/>
</dbReference>
<dbReference type="OrthoDB" id="7574634at2"/>
<accession>A0A418WS47</accession>
<gene>
    <name evidence="1" type="ORF">D3876_07385</name>
</gene>
<evidence type="ECO:0000313" key="2">
    <source>
        <dbReference type="Proteomes" id="UP000286100"/>
    </source>
</evidence>